<sequence length="210" mass="23267" precursor="true">MRRFGLLVTAIVIANLAWVWLQRHDSAARMARRNDAPQQGDGPPNRSTSVKITQFYATSGEITDADHDTVCYGVENARSLRLEPPVADVRPALTRCFWVEPKQDTTYSLTAEGSDGSTDFSSFRVRVKPAPPSILFMAVSKKEIVRGDAVTVCYGVEHAKGVRLEPIGWNLFAGKKECVRIYPPRDMKFTLIAAGISGATARNHFDVKVR</sequence>
<dbReference type="AlphaFoldDB" id="Q01ZA7"/>
<dbReference type="OrthoDB" id="129726at2"/>
<gene>
    <name evidence="1" type="ordered locus">Acid_4043</name>
</gene>
<dbReference type="KEGG" id="sus:Acid_4043"/>
<evidence type="ECO:0000313" key="1">
    <source>
        <dbReference type="EMBL" id="ABJ85008.1"/>
    </source>
</evidence>
<organism evidence="1">
    <name type="scientific">Solibacter usitatus (strain Ellin6076)</name>
    <dbReference type="NCBI Taxonomy" id="234267"/>
    <lineage>
        <taxon>Bacteria</taxon>
        <taxon>Pseudomonadati</taxon>
        <taxon>Acidobacteriota</taxon>
        <taxon>Terriglobia</taxon>
        <taxon>Bryobacterales</taxon>
        <taxon>Solibacteraceae</taxon>
        <taxon>Candidatus Solibacter</taxon>
    </lineage>
</organism>
<dbReference type="InParanoid" id="Q01ZA7"/>
<accession>Q01ZA7</accession>
<protein>
    <submittedName>
        <fullName evidence="1">Uncharacterized protein</fullName>
    </submittedName>
</protein>
<dbReference type="HOGENOM" id="CLU_1371433_0_0_0"/>
<dbReference type="eggNOG" id="ENOG5033I5C">
    <property type="taxonomic scope" value="Bacteria"/>
</dbReference>
<name>Q01ZA7_SOLUE</name>
<proteinExistence type="predicted"/>
<reference evidence="1" key="1">
    <citation type="submission" date="2006-10" db="EMBL/GenBank/DDBJ databases">
        <title>Complete sequence of Solibacter usitatus Ellin6076.</title>
        <authorList>
            <consortium name="US DOE Joint Genome Institute"/>
            <person name="Copeland A."/>
            <person name="Lucas S."/>
            <person name="Lapidus A."/>
            <person name="Barry K."/>
            <person name="Detter J.C."/>
            <person name="Glavina del Rio T."/>
            <person name="Hammon N."/>
            <person name="Israni S."/>
            <person name="Dalin E."/>
            <person name="Tice H."/>
            <person name="Pitluck S."/>
            <person name="Thompson L.S."/>
            <person name="Brettin T."/>
            <person name="Bruce D."/>
            <person name="Han C."/>
            <person name="Tapia R."/>
            <person name="Gilna P."/>
            <person name="Schmutz J."/>
            <person name="Larimer F."/>
            <person name="Land M."/>
            <person name="Hauser L."/>
            <person name="Kyrpides N."/>
            <person name="Mikhailova N."/>
            <person name="Janssen P.H."/>
            <person name="Kuske C.R."/>
            <person name="Richardson P."/>
        </authorList>
    </citation>
    <scope>NUCLEOTIDE SEQUENCE</scope>
    <source>
        <strain evidence="1">Ellin6076</strain>
    </source>
</reference>
<dbReference type="EMBL" id="CP000473">
    <property type="protein sequence ID" value="ABJ85008.1"/>
    <property type="molecule type" value="Genomic_DNA"/>
</dbReference>